<name>A0A0D9NMI1_METAN</name>
<keyword evidence="1" id="KW-0732">Signal</keyword>
<dbReference type="AlphaFoldDB" id="A0A0D9NMI1"/>
<feature type="signal peptide" evidence="1">
    <location>
        <begin position="1"/>
        <end position="18"/>
    </location>
</feature>
<evidence type="ECO:0000313" key="3">
    <source>
        <dbReference type="Proteomes" id="UP000054544"/>
    </source>
</evidence>
<sequence>MKLTAIIASAAIPSVAYANIGVDWKFPNAPKTALKDLTFPINMANAKHEEGYFFAQQFKINGATRGAYTGLQPRPDKNGQSIIRAVFSSFEAGTTTSHSNCRDKADGGPGVSCALEIPGDYANTYNLTIEYVSGTTWRGSLTDTVTGKSDEIGIWTMPVKTGNIQAKSGGFVEYFPWNRNLKQGPDCSKSVKTEATFYDPKSKTGGAGVLEKPYDYGHCKGKADFKQTKVQGGYTVNYGIN</sequence>
<reference evidence="3" key="1">
    <citation type="journal article" date="2014" name="BMC Genomics">
        <title>The genome sequence of the biocontrol fungus Metarhizium anisopliae and comparative genomics of Metarhizium species.</title>
        <authorList>
            <person name="Pattemore J.A."/>
            <person name="Hane J.K."/>
            <person name="Williams A.H."/>
            <person name="Wilson B.A."/>
            <person name="Stodart B.J."/>
            <person name="Ash G.J."/>
        </authorList>
    </citation>
    <scope>NUCLEOTIDE SEQUENCE [LARGE SCALE GENOMIC DNA]</scope>
    <source>
        <strain evidence="3">BRIP 53293</strain>
    </source>
</reference>
<evidence type="ECO:0000313" key="2">
    <source>
        <dbReference type="EMBL" id="KJK74978.1"/>
    </source>
</evidence>
<evidence type="ECO:0000256" key="1">
    <source>
        <dbReference type="SAM" id="SignalP"/>
    </source>
</evidence>
<protein>
    <submittedName>
        <fullName evidence="2">Uncharacterized protein</fullName>
    </submittedName>
</protein>
<keyword evidence="3" id="KW-1185">Reference proteome</keyword>
<gene>
    <name evidence="2" type="ORF">H634G_09613</name>
</gene>
<proteinExistence type="predicted"/>
<accession>A0A0D9NMI1</accession>
<organism evidence="2 3">
    <name type="scientific">Metarhizium anisopliae BRIP 53293</name>
    <dbReference type="NCBI Taxonomy" id="1291518"/>
    <lineage>
        <taxon>Eukaryota</taxon>
        <taxon>Fungi</taxon>
        <taxon>Dikarya</taxon>
        <taxon>Ascomycota</taxon>
        <taxon>Pezizomycotina</taxon>
        <taxon>Sordariomycetes</taxon>
        <taxon>Hypocreomycetidae</taxon>
        <taxon>Hypocreales</taxon>
        <taxon>Clavicipitaceae</taxon>
        <taxon>Metarhizium</taxon>
    </lineage>
</organism>
<dbReference type="Proteomes" id="UP000054544">
    <property type="component" value="Unassembled WGS sequence"/>
</dbReference>
<feature type="chain" id="PRO_5002341642" evidence="1">
    <location>
        <begin position="19"/>
        <end position="241"/>
    </location>
</feature>
<dbReference type="EMBL" id="KE384752">
    <property type="protein sequence ID" value="KJK74978.1"/>
    <property type="molecule type" value="Genomic_DNA"/>
</dbReference>